<dbReference type="GO" id="GO:1990498">
    <property type="term" value="C:mitotic spindle microtubule"/>
    <property type="evidence" value="ECO:0007669"/>
    <property type="project" value="TreeGrafter"/>
</dbReference>
<reference evidence="3" key="2">
    <citation type="submission" date="2025-08" db="UniProtKB">
        <authorList>
            <consortium name="Ensembl"/>
        </authorList>
    </citation>
    <scope>IDENTIFICATION</scope>
</reference>
<evidence type="ECO:0000313" key="3">
    <source>
        <dbReference type="Ensembl" id="ENSMUNP00000001155.2"/>
    </source>
</evidence>
<gene>
    <name evidence="3" type="primary">LOC101876210</name>
</gene>
<dbReference type="Pfam" id="PF15003">
    <property type="entry name" value="HAUS2"/>
    <property type="match status" value="1"/>
</dbReference>
<name>A0A8C6IRJ9_MELUD</name>
<accession>A0A8C6IRJ9</accession>
<evidence type="ECO:0000256" key="2">
    <source>
        <dbReference type="SAM" id="MobiDB-lite"/>
    </source>
</evidence>
<dbReference type="GO" id="GO:0051225">
    <property type="term" value="P:spindle assembly"/>
    <property type="evidence" value="ECO:0007669"/>
    <property type="project" value="InterPro"/>
</dbReference>
<feature type="coiled-coil region" evidence="1">
    <location>
        <begin position="119"/>
        <end position="178"/>
    </location>
</feature>
<accession>A0A8V5FY25</accession>
<dbReference type="Ensembl" id="ENSMUNT00000001338.2">
    <property type="protein sequence ID" value="ENSMUNP00000001155.2"/>
    <property type="gene ID" value="ENSMUNG00000000994.2"/>
</dbReference>
<dbReference type="GO" id="GO:0005813">
    <property type="term" value="C:centrosome"/>
    <property type="evidence" value="ECO:0007669"/>
    <property type="project" value="TreeGrafter"/>
</dbReference>
<dbReference type="PRINTS" id="PR02088">
    <property type="entry name" value="HAUSAUGMINL2"/>
</dbReference>
<reference evidence="3" key="3">
    <citation type="submission" date="2025-09" db="UniProtKB">
        <authorList>
            <consortium name="Ensembl"/>
        </authorList>
    </citation>
    <scope>IDENTIFICATION</scope>
</reference>
<dbReference type="GO" id="GO:0007020">
    <property type="term" value="P:microtubule nucleation"/>
    <property type="evidence" value="ECO:0007669"/>
    <property type="project" value="TreeGrafter"/>
</dbReference>
<evidence type="ECO:0000313" key="4">
    <source>
        <dbReference type="Proteomes" id="UP000694405"/>
    </source>
</evidence>
<dbReference type="OrthoDB" id="2436605at2759"/>
<feature type="region of interest" description="Disordered" evidence="2">
    <location>
        <begin position="1"/>
        <end position="42"/>
    </location>
</feature>
<dbReference type="AlphaFoldDB" id="A0A8C6IRJ9"/>
<reference evidence="3" key="1">
    <citation type="submission" date="2020-03" db="EMBL/GenBank/DDBJ databases">
        <title>Melopsittacus undulatus (budgerigar) genome, bMelUnd1, maternal haplotype with Z.</title>
        <authorList>
            <person name="Gedman G."/>
            <person name="Mountcastle J."/>
            <person name="Haase B."/>
            <person name="Formenti G."/>
            <person name="Wright T."/>
            <person name="Apodaca J."/>
            <person name="Pelan S."/>
            <person name="Chow W."/>
            <person name="Rhie A."/>
            <person name="Howe K."/>
            <person name="Fedrigo O."/>
            <person name="Jarvis E.D."/>
        </authorList>
    </citation>
    <scope>NUCLEOTIDE SEQUENCE [LARGE SCALE GENOMIC DNA]</scope>
</reference>
<feature type="compositionally biased region" description="Low complexity" evidence="2">
    <location>
        <begin position="1"/>
        <end position="16"/>
    </location>
</feature>
<dbReference type="InterPro" id="IPR028346">
    <property type="entry name" value="HAUS2"/>
</dbReference>
<sequence>MAAALRSLPPSSARASGTPPAVERHRSASSAMQAASRWPSKEAEPVWEPLELSLRLCADGAGEQGGAEAARCSWEKGQSTVVSTLLARCLASGAVTQETLDLNCRRPQCLAKFEEMERMANMRAEINEMKLKTEILQLEKETADITHPFYLGKKCEIMQDMNRHLKAVLKEERALRKRLLKPRCQESLPIEATFHRDIVELLTEAVTFIEKLESHLQTIRSIPLIPHMLNNLETALTKTELLVIDLEELTEYILKWRELQITSNVICSTAELDFGLSVT</sequence>
<proteinExistence type="predicted"/>
<dbReference type="GO" id="GO:0007098">
    <property type="term" value="P:centrosome cycle"/>
    <property type="evidence" value="ECO:0007669"/>
    <property type="project" value="InterPro"/>
</dbReference>
<keyword evidence="1" id="KW-0175">Coiled coil</keyword>
<dbReference type="PANTHER" id="PTHR16039">
    <property type="entry name" value="HAUS AUGMIN-LIKE COMPLEX SUBUNIT 2"/>
    <property type="match status" value="1"/>
</dbReference>
<organism evidence="3 4">
    <name type="scientific">Melopsittacus undulatus</name>
    <name type="common">Budgerigar</name>
    <name type="synonym">Psittacus undulatus</name>
    <dbReference type="NCBI Taxonomy" id="13146"/>
    <lineage>
        <taxon>Eukaryota</taxon>
        <taxon>Metazoa</taxon>
        <taxon>Chordata</taxon>
        <taxon>Craniata</taxon>
        <taxon>Vertebrata</taxon>
        <taxon>Euteleostomi</taxon>
        <taxon>Archelosauria</taxon>
        <taxon>Archosauria</taxon>
        <taxon>Dinosauria</taxon>
        <taxon>Saurischia</taxon>
        <taxon>Theropoda</taxon>
        <taxon>Coelurosauria</taxon>
        <taxon>Aves</taxon>
        <taxon>Neognathae</taxon>
        <taxon>Neoaves</taxon>
        <taxon>Telluraves</taxon>
        <taxon>Australaves</taxon>
        <taxon>Psittaciformes</taxon>
        <taxon>Psittaculidae</taxon>
        <taxon>Melopsittacus</taxon>
    </lineage>
</organism>
<dbReference type="PANTHER" id="PTHR16039:SF1">
    <property type="entry name" value="HAUS AUGMIN-LIKE COMPLEX SUBUNIT 2"/>
    <property type="match status" value="1"/>
</dbReference>
<protein>
    <submittedName>
        <fullName evidence="3">Uncharacterized protein</fullName>
    </submittedName>
</protein>
<evidence type="ECO:0000256" key="1">
    <source>
        <dbReference type="SAM" id="Coils"/>
    </source>
</evidence>
<keyword evidence="4" id="KW-1185">Reference proteome</keyword>
<dbReference type="GO" id="GO:0070652">
    <property type="term" value="C:HAUS complex"/>
    <property type="evidence" value="ECO:0007669"/>
    <property type="project" value="InterPro"/>
</dbReference>
<dbReference type="Proteomes" id="UP000694405">
    <property type="component" value="Chromosome 4"/>
</dbReference>
<dbReference type="InterPro" id="IPR026242">
    <property type="entry name" value="HAUS2_metazoa"/>
</dbReference>